<evidence type="ECO:0000256" key="7">
    <source>
        <dbReference type="ARBA" id="ARBA00022917"/>
    </source>
</evidence>
<feature type="compositionally biased region" description="Low complexity" evidence="9">
    <location>
        <begin position="550"/>
        <end position="563"/>
    </location>
</feature>
<keyword evidence="3 8" id="KW-0396">Initiation factor</keyword>
<dbReference type="GO" id="GO:0003743">
    <property type="term" value="F:translation initiation factor activity"/>
    <property type="evidence" value="ECO:0007669"/>
    <property type="project" value="UniProtKB-UniRule"/>
</dbReference>
<dbReference type="Proteomes" id="UP000002866">
    <property type="component" value="Chromosome 1"/>
</dbReference>
<keyword evidence="4" id="KW-0853">WD repeat</keyword>
<keyword evidence="12" id="KW-1185">Reference proteome</keyword>
<evidence type="ECO:0000256" key="1">
    <source>
        <dbReference type="ARBA" id="ARBA00009573"/>
    </source>
</evidence>
<dbReference type="GO" id="GO:0003729">
    <property type="term" value="F:mRNA binding"/>
    <property type="evidence" value="ECO:0007669"/>
    <property type="project" value="TreeGrafter"/>
</dbReference>
<evidence type="ECO:0000313" key="11">
    <source>
        <dbReference type="EMBL" id="CCH58624.1"/>
    </source>
</evidence>
<gene>
    <name evidence="11" type="primary">TBLA0A08350</name>
    <name evidence="11" type="ORF">TBLA_0A08350</name>
</gene>
<dbReference type="AlphaFoldDB" id="I2GWX2"/>
<dbReference type="SUPFAM" id="SSF82171">
    <property type="entry name" value="DPP6 N-terminal domain-like"/>
    <property type="match status" value="1"/>
</dbReference>
<dbReference type="InterPro" id="IPR013979">
    <property type="entry name" value="TIF_beta_prop-like"/>
</dbReference>
<dbReference type="InterPro" id="IPR015943">
    <property type="entry name" value="WD40/YVTN_repeat-like_dom_sf"/>
</dbReference>
<proteinExistence type="inferred from homology"/>
<dbReference type="OMA" id="RCCAYSP"/>
<dbReference type="eggNOG" id="KOG2315">
    <property type="taxonomic scope" value="Eukaryota"/>
</dbReference>
<dbReference type="STRING" id="1071380.I2GWX2"/>
<dbReference type="FunFam" id="2.130.10.10:FF:000596">
    <property type="entry name" value="Eukaryotic translation initiation factor 2A"/>
    <property type="match status" value="1"/>
</dbReference>
<keyword evidence="6 8" id="KW-0810">Translation regulation</keyword>
<evidence type="ECO:0000313" key="12">
    <source>
        <dbReference type="Proteomes" id="UP000002866"/>
    </source>
</evidence>
<dbReference type="InParanoid" id="I2GWX2"/>
<dbReference type="OrthoDB" id="2194683at2759"/>
<feature type="domain" description="Translation initiation factor beta propellor-like" evidence="10">
    <location>
        <begin position="250"/>
        <end position="449"/>
    </location>
</feature>
<dbReference type="Pfam" id="PF08662">
    <property type="entry name" value="eIF2A"/>
    <property type="match status" value="1"/>
</dbReference>
<dbReference type="EMBL" id="HE806316">
    <property type="protein sequence ID" value="CCH58624.1"/>
    <property type="molecule type" value="Genomic_DNA"/>
</dbReference>
<dbReference type="GO" id="GO:0017148">
    <property type="term" value="P:negative regulation of translation"/>
    <property type="evidence" value="ECO:0007669"/>
    <property type="project" value="EnsemblFungi"/>
</dbReference>
<evidence type="ECO:0000259" key="10">
    <source>
        <dbReference type="Pfam" id="PF08662"/>
    </source>
</evidence>
<evidence type="ECO:0000256" key="2">
    <source>
        <dbReference type="ARBA" id="ARBA00013819"/>
    </source>
</evidence>
<evidence type="ECO:0000256" key="5">
    <source>
        <dbReference type="ARBA" id="ARBA00022737"/>
    </source>
</evidence>
<feature type="compositionally biased region" description="Low complexity" evidence="9">
    <location>
        <begin position="505"/>
        <end position="529"/>
    </location>
</feature>
<dbReference type="GO" id="GO:0022627">
    <property type="term" value="C:cytosolic small ribosomal subunit"/>
    <property type="evidence" value="ECO:0007669"/>
    <property type="project" value="TreeGrafter"/>
</dbReference>
<reference evidence="11 12" key="1">
    <citation type="journal article" date="2011" name="Proc. Natl. Acad. Sci. U.S.A.">
        <title>Evolutionary erosion of yeast sex chromosomes by mating-type switching accidents.</title>
        <authorList>
            <person name="Gordon J.L."/>
            <person name="Armisen D."/>
            <person name="Proux-Wera E."/>
            <person name="Oheigeartaigh S.S."/>
            <person name="Byrne K.P."/>
            <person name="Wolfe K.H."/>
        </authorList>
    </citation>
    <scope>NUCLEOTIDE SEQUENCE [LARGE SCALE GENOMIC DNA]</scope>
    <source>
        <strain evidence="12">ATCC 34711 / CBS 6284 / DSM 70876 / NBRC 10599 / NRRL Y-10934 / UCD 77-7</strain>
    </source>
</reference>
<evidence type="ECO:0000256" key="3">
    <source>
        <dbReference type="ARBA" id="ARBA00022540"/>
    </source>
</evidence>
<keyword evidence="5" id="KW-0677">Repeat</keyword>
<feature type="region of interest" description="Disordered" evidence="9">
    <location>
        <begin position="27"/>
        <end position="48"/>
    </location>
</feature>
<evidence type="ECO:0000256" key="9">
    <source>
        <dbReference type="SAM" id="MobiDB-lite"/>
    </source>
</evidence>
<protein>
    <recommendedName>
        <fullName evidence="2 8">Eukaryotic translation initiation factor 2A</fullName>
        <shortName evidence="8">eIF-2A</shortName>
    </recommendedName>
</protein>
<name>I2GWX2_HENB6</name>
<dbReference type="GO" id="GO:0043022">
    <property type="term" value="F:ribosome binding"/>
    <property type="evidence" value="ECO:0007669"/>
    <property type="project" value="UniProtKB-UniRule"/>
</dbReference>
<dbReference type="PANTHER" id="PTHR13227:SF0">
    <property type="entry name" value="EUKARYOTIC TRANSLATION INITIATION FACTOR 2A"/>
    <property type="match status" value="1"/>
</dbReference>
<dbReference type="HOGENOM" id="CLU_013809_0_1_1"/>
<dbReference type="FunCoup" id="I2GWX2">
    <property type="interactions" value="1275"/>
</dbReference>
<dbReference type="GeneID" id="14493498"/>
<dbReference type="PIRSF" id="PIRSF017222">
    <property type="entry name" value="eIF2A"/>
    <property type="match status" value="1"/>
</dbReference>
<sequence>MSSQIFLKTSQDIELFSGYPEFKQIATNTATTPEEEPAAKQDDDEVVPESRNKRSIVASVLSPCGRYIAYSKKDYVFIMTGKDFEIEYYKLKLSSVYDLKFSPSGNFLSTWQRISSVDTKPQNAKIWYLNPKQKADEELNLVYEYGANSQNGWSLQFSKLDNFIIKQVNKQLRIVKVDLTNKDKEIKFDFEKPYAVLKQEESKQFFGTYLISPSENPTICTFTPEKAGKPAHLTIWPITEGVITKKITTKTFFKADSCQLKWNPMGNAILCVATTDFDSSNQSYYGENTLYLLTFQGVNGTLGGNSIRVSLSKDGPIHDFTWSPTSRQFGVVHGFMPATVTFFDIRGNVVHSLVDQPKNTLSFSPSGRYILIAGFGNLQGSIEILDRHDKFKSITKFTASNTSVCDWSPGGEFILTATLSPRLRVDNSIHVWHVSGKLIYTRPYKELLKASWRPNLINKNGAVEDVHDPVITNVQKDLIIHETAEKALAKQKELAAKNLLKSKDSSSSLNGNGTNSTSNGNSGSSSSGGAYRPPHARKTGRTIPGLTRDSSNGSSSSTNSSGTKTVPGMTRQVPGMAPTNNNKESKSASKNRKRRNNKKEETDGASKTANAPVLNKETSPEERKMRSLLKKLRAIQNLKERQANGDKLEDTQVQKIGTESKVMEELKFLGWSEDDQAKA</sequence>
<evidence type="ECO:0000256" key="8">
    <source>
        <dbReference type="PIRNR" id="PIRNR017222"/>
    </source>
</evidence>
<comment type="similarity">
    <text evidence="1 8">Belongs to the WD repeat EIF2A family.</text>
</comment>
<evidence type="ECO:0000256" key="6">
    <source>
        <dbReference type="ARBA" id="ARBA00022845"/>
    </source>
</evidence>
<dbReference type="RefSeq" id="XP_004178143.1">
    <property type="nucleotide sequence ID" value="XM_004178095.1"/>
</dbReference>
<organism evidence="11 12">
    <name type="scientific">Henningerozyma blattae (strain ATCC 34711 / CBS 6284 / DSM 70876 / NBRC 10599 / NRRL Y-10934 / UCD 77-7)</name>
    <name type="common">Yeast</name>
    <name type="synonym">Tetrapisispora blattae</name>
    <dbReference type="NCBI Taxonomy" id="1071380"/>
    <lineage>
        <taxon>Eukaryota</taxon>
        <taxon>Fungi</taxon>
        <taxon>Dikarya</taxon>
        <taxon>Ascomycota</taxon>
        <taxon>Saccharomycotina</taxon>
        <taxon>Saccharomycetes</taxon>
        <taxon>Saccharomycetales</taxon>
        <taxon>Saccharomycetaceae</taxon>
        <taxon>Henningerozyma</taxon>
    </lineage>
</organism>
<comment type="function">
    <text evidence="8">Functions in the early steps of protein synthesis of a small number of specific mRNAs. Acts by directing the binding of methionyl-tRNAi to 40S ribosomal subunits. In contrast to the eIF-2 complex, it binds methionyl-tRNAi to 40S subunits in a codon-dependent manner, whereas the eIF-2 complex binds methionyl-tRNAi to 40S subunits in a GTP-dependent manner.</text>
</comment>
<dbReference type="PANTHER" id="PTHR13227">
    <property type="entry name" value="EUKARYOTIC TRANSLATION INITIATION FACTOR 2A"/>
    <property type="match status" value="1"/>
</dbReference>
<keyword evidence="7 8" id="KW-0648">Protein biosynthesis</keyword>
<feature type="region of interest" description="Disordered" evidence="9">
    <location>
        <begin position="503"/>
        <end position="625"/>
    </location>
</feature>
<dbReference type="KEGG" id="tbl:TBLA_0A08350"/>
<evidence type="ECO:0000256" key="4">
    <source>
        <dbReference type="ARBA" id="ARBA00022574"/>
    </source>
</evidence>
<accession>I2GWX2</accession>
<dbReference type="Gene3D" id="2.130.10.10">
    <property type="entry name" value="YVTN repeat-like/Quinoprotein amine dehydrogenase"/>
    <property type="match status" value="1"/>
</dbReference>
<dbReference type="GO" id="GO:0000049">
    <property type="term" value="F:tRNA binding"/>
    <property type="evidence" value="ECO:0007669"/>
    <property type="project" value="UniProtKB-UniRule"/>
</dbReference>
<dbReference type="InterPro" id="IPR011387">
    <property type="entry name" value="TIF2A"/>
</dbReference>